<evidence type="ECO:0000256" key="7">
    <source>
        <dbReference type="SAM" id="Phobius"/>
    </source>
</evidence>
<dbReference type="SMART" id="SM00014">
    <property type="entry name" value="acidPPc"/>
    <property type="match status" value="1"/>
</dbReference>
<accession>A0A9P8L176</accession>
<dbReference type="SUPFAM" id="SSF48317">
    <property type="entry name" value="Acid phosphatase/Vanadium-dependent haloperoxidase"/>
    <property type="match status" value="1"/>
</dbReference>
<evidence type="ECO:0000256" key="2">
    <source>
        <dbReference type="ARBA" id="ARBA00008816"/>
    </source>
</evidence>
<protein>
    <recommendedName>
        <fullName evidence="8">Phosphatidic acid phosphatase type 2/haloperoxidase domain-containing protein</fullName>
    </recommendedName>
</protein>
<feature type="compositionally biased region" description="Basic and acidic residues" evidence="6">
    <location>
        <begin position="329"/>
        <end position="338"/>
    </location>
</feature>
<organism evidence="9 10">
    <name type="scientific">Glutinoglossum americanum</name>
    <dbReference type="NCBI Taxonomy" id="1670608"/>
    <lineage>
        <taxon>Eukaryota</taxon>
        <taxon>Fungi</taxon>
        <taxon>Dikarya</taxon>
        <taxon>Ascomycota</taxon>
        <taxon>Pezizomycotina</taxon>
        <taxon>Geoglossomycetes</taxon>
        <taxon>Geoglossales</taxon>
        <taxon>Geoglossaceae</taxon>
        <taxon>Glutinoglossum</taxon>
    </lineage>
</organism>
<feature type="transmembrane region" description="Helical" evidence="7">
    <location>
        <begin position="192"/>
        <end position="216"/>
    </location>
</feature>
<dbReference type="CDD" id="cd03390">
    <property type="entry name" value="PAP2_containing_1_like"/>
    <property type="match status" value="1"/>
</dbReference>
<dbReference type="Gene3D" id="1.20.144.10">
    <property type="entry name" value="Phosphatidic acid phosphatase type 2/haloperoxidase"/>
    <property type="match status" value="1"/>
</dbReference>
<dbReference type="Pfam" id="PF01569">
    <property type="entry name" value="PAP2"/>
    <property type="match status" value="1"/>
</dbReference>
<dbReference type="GO" id="GO:0016020">
    <property type="term" value="C:membrane"/>
    <property type="evidence" value="ECO:0007669"/>
    <property type="project" value="UniProtKB-SubCell"/>
</dbReference>
<evidence type="ECO:0000256" key="3">
    <source>
        <dbReference type="ARBA" id="ARBA00022692"/>
    </source>
</evidence>
<evidence type="ECO:0000256" key="5">
    <source>
        <dbReference type="ARBA" id="ARBA00023136"/>
    </source>
</evidence>
<feature type="transmembrane region" description="Helical" evidence="7">
    <location>
        <begin position="237"/>
        <end position="256"/>
    </location>
</feature>
<dbReference type="OrthoDB" id="8907274at2759"/>
<dbReference type="AlphaFoldDB" id="A0A9P8L176"/>
<evidence type="ECO:0000313" key="9">
    <source>
        <dbReference type="EMBL" id="KAH0542734.1"/>
    </source>
</evidence>
<dbReference type="PANTHER" id="PTHR10165:SF154">
    <property type="entry name" value="PAP2 DOMAIN PROTEIN (AFU_ORTHOLOGUE AFUA_1G09730)"/>
    <property type="match status" value="1"/>
</dbReference>
<comment type="similarity">
    <text evidence="2">Belongs to the PA-phosphatase related phosphoesterase family.</text>
</comment>
<feature type="domain" description="Phosphatidic acid phosphatase type 2/haloperoxidase" evidence="8">
    <location>
        <begin position="105"/>
        <end position="286"/>
    </location>
</feature>
<feature type="transmembrane region" description="Helical" evidence="7">
    <location>
        <begin position="101"/>
        <end position="120"/>
    </location>
</feature>
<keyword evidence="4 7" id="KW-1133">Transmembrane helix</keyword>
<feature type="region of interest" description="Disordered" evidence="6">
    <location>
        <begin position="329"/>
        <end position="373"/>
    </location>
</feature>
<comment type="caution">
    <text evidence="9">The sequence shown here is derived from an EMBL/GenBank/DDBJ whole genome shotgun (WGS) entry which is preliminary data.</text>
</comment>
<evidence type="ECO:0000256" key="4">
    <source>
        <dbReference type="ARBA" id="ARBA00022989"/>
    </source>
</evidence>
<dbReference type="InterPro" id="IPR000326">
    <property type="entry name" value="PAP2/HPO"/>
</dbReference>
<feature type="transmembrane region" description="Helical" evidence="7">
    <location>
        <begin position="268"/>
        <end position="286"/>
    </location>
</feature>
<gene>
    <name evidence="9" type="ORF">FGG08_002873</name>
</gene>
<dbReference type="FunFam" id="1.20.144.10:FF:000042">
    <property type="entry name" value="PAP2 domain protein"/>
    <property type="match status" value="1"/>
</dbReference>
<dbReference type="GO" id="GO:0046839">
    <property type="term" value="P:phospholipid dephosphorylation"/>
    <property type="evidence" value="ECO:0007669"/>
    <property type="project" value="TreeGrafter"/>
</dbReference>
<name>A0A9P8L176_9PEZI</name>
<evidence type="ECO:0000313" key="10">
    <source>
        <dbReference type="Proteomes" id="UP000698800"/>
    </source>
</evidence>
<keyword evidence="5 7" id="KW-0472">Membrane</keyword>
<proteinExistence type="inferred from homology"/>
<keyword evidence="10" id="KW-1185">Reference proteome</keyword>
<dbReference type="InterPro" id="IPR043216">
    <property type="entry name" value="PAP-like"/>
</dbReference>
<dbReference type="PANTHER" id="PTHR10165">
    <property type="entry name" value="LIPID PHOSPHATE PHOSPHATASE"/>
    <property type="match status" value="1"/>
</dbReference>
<dbReference type="InterPro" id="IPR036938">
    <property type="entry name" value="PAP2/HPO_sf"/>
</dbReference>
<dbReference type="GO" id="GO:0008195">
    <property type="term" value="F:phosphatidate phosphatase activity"/>
    <property type="evidence" value="ECO:0007669"/>
    <property type="project" value="TreeGrafter"/>
</dbReference>
<dbReference type="Proteomes" id="UP000698800">
    <property type="component" value="Unassembled WGS sequence"/>
</dbReference>
<feature type="transmembrane region" description="Helical" evidence="7">
    <location>
        <begin position="59"/>
        <end position="81"/>
    </location>
</feature>
<feature type="transmembrane region" description="Helical" evidence="7">
    <location>
        <begin position="12"/>
        <end position="32"/>
    </location>
</feature>
<comment type="subcellular location">
    <subcellularLocation>
        <location evidence="1">Membrane</location>
        <topology evidence="1">Multi-pass membrane protein</topology>
    </subcellularLocation>
</comment>
<evidence type="ECO:0000256" key="6">
    <source>
        <dbReference type="SAM" id="MobiDB-lite"/>
    </source>
</evidence>
<evidence type="ECO:0000256" key="1">
    <source>
        <dbReference type="ARBA" id="ARBA00004141"/>
    </source>
</evidence>
<evidence type="ECO:0000259" key="8">
    <source>
        <dbReference type="SMART" id="SM00014"/>
    </source>
</evidence>
<reference evidence="9" key="1">
    <citation type="submission" date="2021-03" db="EMBL/GenBank/DDBJ databases">
        <title>Comparative genomics and phylogenomic investigation of the class Geoglossomycetes provide insights into ecological specialization and systematics.</title>
        <authorList>
            <person name="Melie T."/>
            <person name="Pirro S."/>
            <person name="Miller A.N."/>
            <person name="Quandt A."/>
        </authorList>
    </citation>
    <scope>NUCLEOTIDE SEQUENCE</scope>
    <source>
        <strain evidence="9">GBOQ0MN5Z8</strain>
    </source>
</reference>
<sequence length="373" mass="40003">MGRISKRVVLSYVFDWVVIIATVVAGGIFSRITPNKHHFSPVDPSISFPLVHKEKVSTVTLLLAAVVGPAVVIFSVCLFFIPGPAAESGASKLRLWRRNIWELNTGWLGLGLSCAAAFLLTNGSKNMFGKPRPDLLSRCNPDLANIAKYSVGGFGDKVQEGIVLVSAAICRSNDKSQLNDGFRSFPSGHSSLSWAGLTYLTLFLSAKFAITTPYLAPRAFSERPPVSTATFRNQAAAPPLYLLIIAVIPIGAATYISSTRYSDFRHHGFDILFGALIGLFSALLAFRWYHSPIQRGAGYAWGARSPSRAFGIGVGVGGYVGNEELEHEKTMKNPDLERGPVAADIPAGGDAEVSGYGQETETVSGASPRGPKK</sequence>
<keyword evidence="3 7" id="KW-0812">Transmembrane</keyword>
<dbReference type="EMBL" id="JAGHQL010000047">
    <property type="protein sequence ID" value="KAH0542734.1"/>
    <property type="molecule type" value="Genomic_DNA"/>
</dbReference>
<dbReference type="GO" id="GO:0006644">
    <property type="term" value="P:phospholipid metabolic process"/>
    <property type="evidence" value="ECO:0007669"/>
    <property type="project" value="InterPro"/>
</dbReference>